<evidence type="ECO:0000313" key="2">
    <source>
        <dbReference type="Proteomes" id="UP000003959"/>
    </source>
</evidence>
<gene>
    <name evidence="1" type="ORF">LYNGBM3L_61570</name>
</gene>
<dbReference type="Proteomes" id="UP000003959">
    <property type="component" value="Unassembled WGS sequence"/>
</dbReference>
<proteinExistence type="predicted"/>
<name>F4Y0L4_9CYAN</name>
<accession>F4Y0L4</accession>
<dbReference type="EMBL" id="GL890968">
    <property type="protein sequence ID" value="EGJ29638.1"/>
    <property type="molecule type" value="Genomic_DNA"/>
</dbReference>
<dbReference type="HOGENOM" id="CLU_2369743_0_0_3"/>
<evidence type="ECO:0000313" key="1">
    <source>
        <dbReference type="EMBL" id="EGJ29638.1"/>
    </source>
</evidence>
<protein>
    <submittedName>
        <fullName evidence="1">Uncharacterized protein</fullName>
    </submittedName>
</protein>
<keyword evidence="2" id="KW-1185">Reference proteome</keyword>
<reference evidence="2" key="1">
    <citation type="journal article" date="2011" name="Proc. Natl. Acad. Sci. U.S.A.">
        <title>Genomic insights into the physiology and ecology of the marine filamentous cyanobacterium Lyngbya majuscula.</title>
        <authorList>
            <person name="Jones A.C."/>
            <person name="Monroe E.A."/>
            <person name="Podell S."/>
            <person name="Hess W.R."/>
            <person name="Klages S."/>
            <person name="Esquenazi E."/>
            <person name="Niessen S."/>
            <person name="Hoover H."/>
            <person name="Rothmann M."/>
            <person name="Lasken R.S."/>
            <person name="Yates J.R.III."/>
            <person name="Reinhardt R."/>
            <person name="Kube M."/>
            <person name="Burkart M.D."/>
            <person name="Allen E.E."/>
            <person name="Dorrestein P.C."/>
            <person name="Gerwick W.H."/>
            <person name="Gerwick L."/>
        </authorList>
    </citation>
    <scope>NUCLEOTIDE SEQUENCE [LARGE SCALE GENOMIC DNA]</scope>
    <source>
        <strain evidence="2">3L</strain>
    </source>
</reference>
<organism evidence="1 2">
    <name type="scientific">Moorena producens 3L</name>
    <dbReference type="NCBI Taxonomy" id="489825"/>
    <lineage>
        <taxon>Bacteria</taxon>
        <taxon>Bacillati</taxon>
        <taxon>Cyanobacteriota</taxon>
        <taxon>Cyanophyceae</taxon>
        <taxon>Coleofasciculales</taxon>
        <taxon>Coleofasciculaceae</taxon>
        <taxon>Moorena</taxon>
    </lineage>
</organism>
<sequence length="95" mass="10646">MGLLFQGFYWFILLAEAFQLADRHLKGPLIYDNPSIDYQKAQQIQSPIPLPLTCAGITGVPLELNDGQAPAQKILHAQIFLMSDEGELAIEFMDR</sequence>
<dbReference type="AlphaFoldDB" id="F4Y0L4"/>